<evidence type="ECO:0000259" key="10">
    <source>
        <dbReference type="PROSITE" id="PS50950"/>
    </source>
</evidence>
<dbReference type="InterPro" id="IPR006612">
    <property type="entry name" value="THAP_Znf"/>
</dbReference>
<feature type="domain" description="THAP-type" evidence="10">
    <location>
        <begin position="1"/>
        <end position="51"/>
    </location>
</feature>
<dbReference type="STRING" id="7868.ENSCMIP00000034939"/>
<evidence type="ECO:0000256" key="5">
    <source>
        <dbReference type="ARBA" id="ARBA00023054"/>
    </source>
</evidence>
<dbReference type="Ensembl" id="ENSCMIT00000035461.1">
    <property type="protein sequence ID" value="ENSCMIP00000034939.1"/>
    <property type="gene ID" value="ENSCMIG00000014813.1"/>
</dbReference>
<protein>
    <recommendedName>
        <fullName evidence="8">THAP domain-containing protein 5</fullName>
    </recommendedName>
</protein>
<reference evidence="12" key="3">
    <citation type="journal article" date="2014" name="Nature">
        <title>Elephant shark genome provides unique insights into gnathostome evolution.</title>
        <authorList>
            <consortium name="International Elephant Shark Genome Sequencing Consortium"/>
            <person name="Venkatesh B."/>
            <person name="Lee A.P."/>
            <person name="Ravi V."/>
            <person name="Maurya A.K."/>
            <person name="Lian M.M."/>
            <person name="Swann J.B."/>
            <person name="Ohta Y."/>
            <person name="Flajnik M.F."/>
            <person name="Sutoh Y."/>
            <person name="Kasahara M."/>
            <person name="Hoon S."/>
            <person name="Gangu V."/>
            <person name="Roy S.W."/>
            <person name="Irimia M."/>
            <person name="Korzh V."/>
            <person name="Kondrychyn I."/>
            <person name="Lim Z.W."/>
            <person name="Tay B.H."/>
            <person name="Tohari S."/>
            <person name="Kong K.W."/>
            <person name="Ho S."/>
            <person name="Lorente-Galdos B."/>
            <person name="Quilez J."/>
            <person name="Marques-Bonet T."/>
            <person name="Raney B.J."/>
            <person name="Ingham P.W."/>
            <person name="Tay A."/>
            <person name="Hillier L.W."/>
            <person name="Minx P."/>
            <person name="Boehm T."/>
            <person name="Wilson R.K."/>
            <person name="Brenner S."/>
            <person name="Warren W.C."/>
        </authorList>
    </citation>
    <scope>NUCLEOTIDE SEQUENCE [LARGE SCALE GENOMIC DNA]</scope>
</reference>
<keyword evidence="7" id="KW-0539">Nucleus</keyword>
<keyword evidence="3 9" id="KW-0863">Zinc-finger</keyword>
<name>A0A4W3IWH3_CALMI</name>
<evidence type="ECO:0000256" key="7">
    <source>
        <dbReference type="ARBA" id="ARBA00023242"/>
    </source>
</evidence>
<dbReference type="Proteomes" id="UP000314986">
    <property type="component" value="Unassembled WGS sequence"/>
</dbReference>
<organism evidence="11 12">
    <name type="scientific">Callorhinchus milii</name>
    <name type="common">Ghost shark</name>
    <dbReference type="NCBI Taxonomy" id="7868"/>
    <lineage>
        <taxon>Eukaryota</taxon>
        <taxon>Metazoa</taxon>
        <taxon>Chordata</taxon>
        <taxon>Craniata</taxon>
        <taxon>Vertebrata</taxon>
        <taxon>Chondrichthyes</taxon>
        <taxon>Holocephali</taxon>
        <taxon>Chimaeriformes</taxon>
        <taxon>Callorhinchidae</taxon>
        <taxon>Callorhinchus</taxon>
    </lineage>
</organism>
<reference evidence="12" key="2">
    <citation type="journal article" date="2007" name="PLoS Biol.">
        <title>Survey sequencing and comparative analysis of the elephant shark (Callorhinchus milii) genome.</title>
        <authorList>
            <person name="Venkatesh B."/>
            <person name="Kirkness E.F."/>
            <person name="Loh Y.H."/>
            <person name="Halpern A.L."/>
            <person name="Lee A.P."/>
            <person name="Johnson J."/>
            <person name="Dandona N."/>
            <person name="Viswanathan L.D."/>
            <person name="Tay A."/>
            <person name="Venter J.C."/>
            <person name="Strausberg R.L."/>
            <person name="Brenner S."/>
        </authorList>
    </citation>
    <scope>NUCLEOTIDE SEQUENCE [LARGE SCALE GENOMIC DNA]</scope>
</reference>
<evidence type="ECO:0000313" key="11">
    <source>
        <dbReference type="Ensembl" id="ENSCMIP00000034939.1"/>
    </source>
</evidence>
<keyword evidence="12" id="KW-1185">Reference proteome</keyword>
<evidence type="ECO:0000313" key="12">
    <source>
        <dbReference type="Proteomes" id="UP000314986"/>
    </source>
</evidence>
<reference evidence="11" key="5">
    <citation type="submission" date="2025-09" db="UniProtKB">
        <authorList>
            <consortium name="Ensembl"/>
        </authorList>
    </citation>
    <scope>IDENTIFICATION</scope>
</reference>
<dbReference type="GO" id="GO:0003677">
    <property type="term" value="F:DNA binding"/>
    <property type="evidence" value="ECO:0007669"/>
    <property type="project" value="UniProtKB-UniRule"/>
</dbReference>
<dbReference type="InterPro" id="IPR052224">
    <property type="entry name" value="THAP_domain_protein"/>
</dbReference>
<dbReference type="PANTHER" id="PTHR46927:SF1">
    <property type="entry name" value="THAP DOMAIN-CONTAINING PROTEIN 5"/>
    <property type="match status" value="1"/>
</dbReference>
<evidence type="ECO:0000256" key="4">
    <source>
        <dbReference type="ARBA" id="ARBA00022833"/>
    </source>
</evidence>
<reference evidence="12" key="1">
    <citation type="journal article" date="2006" name="Science">
        <title>Ancient noncoding elements conserved in the human genome.</title>
        <authorList>
            <person name="Venkatesh B."/>
            <person name="Kirkness E.F."/>
            <person name="Loh Y.H."/>
            <person name="Halpern A.L."/>
            <person name="Lee A.P."/>
            <person name="Johnson J."/>
            <person name="Dandona N."/>
            <person name="Viswanathan L.D."/>
            <person name="Tay A."/>
            <person name="Venter J.C."/>
            <person name="Strausberg R.L."/>
            <person name="Brenner S."/>
        </authorList>
    </citation>
    <scope>NUCLEOTIDE SEQUENCE [LARGE SCALE GENOMIC DNA]</scope>
</reference>
<keyword evidence="4" id="KW-0862">Zinc</keyword>
<dbReference type="InParanoid" id="A0A4W3IWH3"/>
<dbReference type="AlphaFoldDB" id="A0A4W3IWH3"/>
<dbReference type="SUPFAM" id="SSF57716">
    <property type="entry name" value="Glucocorticoid receptor-like (DNA-binding domain)"/>
    <property type="match status" value="1"/>
</dbReference>
<evidence type="ECO:0000256" key="6">
    <source>
        <dbReference type="ARBA" id="ARBA00023125"/>
    </source>
</evidence>
<keyword evidence="2" id="KW-0479">Metal-binding</keyword>
<proteinExistence type="predicted"/>
<evidence type="ECO:0000256" key="1">
    <source>
        <dbReference type="ARBA" id="ARBA00004123"/>
    </source>
</evidence>
<comment type="subcellular location">
    <subcellularLocation>
        <location evidence="1">Nucleus</location>
    </subcellularLocation>
</comment>
<evidence type="ECO:0000256" key="8">
    <source>
        <dbReference type="ARBA" id="ARBA00039526"/>
    </source>
</evidence>
<reference evidence="11" key="4">
    <citation type="submission" date="2025-08" db="UniProtKB">
        <authorList>
            <consortium name="Ensembl"/>
        </authorList>
    </citation>
    <scope>IDENTIFICATION</scope>
</reference>
<dbReference type="GO" id="GO:0005634">
    <property type="term" value="C:nucleus"/>
    <property type="evidence" value="ECO:0007669"/>
    <property type="project" value="UniProtKB-SubCell"/>
</dbReference>
<dbReference type="Pfam" id="PF05485">
    <property type="entry name" value="THAP"/>
    <property type="match status" value="1"/>
</dbReference>
<dbReference type="PROSITE" id="PS50950">
    <property type="entry name" value="ZF_THAP"/>
    <property type="match status" value="1"/>
</dbReference>
<evidence type="ECO:0000256" key="2">
    <source>
        <dbReference type="ARBA" id="ARBA00022723"/>
    </source>
</evidence>
<keyword evidence="5" id="KW-0175">Coiled coil</keyword>
<dbReference type="GO" id="GO:0008270">
    <property type="term" value="F:zinc ion binding"/>
    <property type="evidence" value="ECO:0007669"/>
    <property type="project" value="UniProtKB-KW"/>
</dbReference>
<keyword evidence="6 9" id="KW-0238">DNA-binding</keyword>
<evidence type="ECO:0000256" key="9">
    <source>
        <dbReference type="PROSITE-ProRule" id="PRU00309"/>
    </source>
</evidence>
<sequence>MPKYCAAAACCNRSGQLSADNRKLSFYPFPLQDKERLHKWIILPFISKHLV</sequence>
<dbReference type="OMA" id="KWIILPF"/>
<evidence type="ECO:0000256" key="3">
    <source>
        <dbReference type="ARBA" id="ARBA00022771"/>
    </source>
</evidence>
<accession>A0A4W3IWH3</accession>
<dbReference type="PANTHER" id="PTHR46927">
    <property type="entry name" value="AGAP005574-PA"/>
    <property type="match status" value="1"/>
</dbReference>